<dbReference type="InterPro" id="IPR004843">
    <property type="entry name" value="Calcineurin-like_PHP"/>
</dbReference>
<dbReference type="InterPro" id="IPR008334">
    <property type="entry name" value="5'-Nucleotdase_C"/>
</dbReference>
<dbReference type="Gene3D" id="3.90.780.10">
    <property type="entry name" value="5'-Nucleotidase, C-terminal domain"/>
    <property type="match status" value="1"/>
</dbReference>
<dbReference type="FunFam" id="3.90.780.10:FF:000001">
    <property type="entry name" value="NT5E isoform 3"/>
    <property type="match status" value="1"/>
</dbReference>
<dbReference type="InterPro" id="IPR029052">
    <property type="entry name" value="Metallo-depent_PP-like"/>
</dbReference>
<keyword evidence="9" id="KW-1133">Transmembrane helix</keyword>
<feature type="domain" description="Calcineurin-like phosphoesterase" evidence="10">
    <location>
        <begin position="23"/>
        <end position="235"/>
    </location>
</feature>
<dbReference type="SUPFAM" id="SSF56300">
    <property type="entry name" value="Metallo-dependent phosphatases"/>
    <property type="match status" value="1"/>
</dbReference>
<keyword evidence="5" id="KW-0732">Signal</keyword>
<keyword evidence="13" id="KW-1185">Reference proteome</keyword>
<evidence type="ECO:0000256" key="4">
    <source>
        <dbReference type="ARBA" id="ARBA00022723"/>
    </source>
</evidence>
<dbReference type="EC" id="3.1.3.5" evidence="3"/>
<reference evidence="12 13" key="1">
    <citation type="journal article" date="2017" name="Nat. Ecol. Evol.">
        <title>Scallop genome provides insights into evolution of bilaterian karyotype and development.</title>
        <authorList>
            <person name="Wang S."/>
            <person name="Zhang J."/>
            <person name="Jiao W."/>
            <person name="Li J."/>
            <person name="Xun X."/>
            <person name="Sun Y."/>
            <person name="Guo X."/>
            <person name="Huan P."/>
            <person name="Dong B."/>
            <person name="Zhang L."/>
            <person name="Hu X."/>
            <person name="Sun X."/>
            <person name="Wang J."/>
            <person name="Zhao C."/>
            <person name="Wang Y."/>
            <person name="Wang D."/>
            <person name="Huang X."/>
            <person name="Wang R."/>
            <person name="Lv J."/>
            <person name="Li Y."/>
            <person name="Zhang Z."/>
            <person name="Liu B."/>
            <person name="Lu W."/>
            <person name="Hui Y."/>
            <person name="Liang J."/>
            <person name="Zhou Z."/>
            <person name="Hou R."/>
            <person name="Li X."/>
            <person name="Liu Y."/>
            <person name="Li H."/>
            <person name="Ning X."/>
            <person name="Lin Y."/>
            <person name="Zhao L."/>
            <person name="Xing Q."/>
            <person name="Dou J."/>
            <person name="Li Y."/>
            <person name="Mao J."/>
            <person name="Guo H."/>
            <person name="Dou H."/>
            <person name="Li T."/>
            <person name="Mu C."/>
            <person name="Jiang W."/>
            <person name="Fu Q."/>
            <person name="Fu X."/>
            <person name="Miao Y."/>
            <person name="Liu J."/>
            <person name="Yu Q."/>
            <person name="Li R."/>
            <person name="Liao H."/>
            <person name="Li X."/>
            <person name="Kong Y."/>
            <person name="Jiang Z."/>
            <person name="Chourrout D."/>
            <person name="Li R."/>
            <person name="Bao Z."/>
        </authorList>
    </citation>
    <scope>NUCLEOTIDE SEQUENCE [LARGE SCALE GENOMIC DNA]</scope>
    <source>
        <strain evidence="12 13">PY_sf001</strain>
    </source>
</reference>
<dbReference type="GO" id="GO:0006196">
    <property type="term" value="P:AMP catabolic process"/>
    <property type="evidence" value="ECO:0007669"/>
    <property type="project" value="TreeGrafter"/>
</dbReference>
<dbReference type="GO" id="GO:0005886">
    <property type="term" value="C:plasma membrane"/>
    <property type="evidence" value="ECO:0007669"/>
    <property type="project" value="TreeGrafter"/>
</dbReference>
<dbReference type="Gene3D" id="3.60.21.10">
    <property type="match status" value="1"/>
</dbReference>
<accession>A0A210QDN0</accession>
<feature type="transmembrane region" description="Helical" evidence="9">
    <location>
        <begin position="7"/>
        <end position="25"/>
    </location>
</feature>
<name>A0A210QDN0_MIZYE</name>
<evidence type="ECO:0000313" key="13">
    <source>
        <dbReference type="Proteomes" id="UP000242188"/>
    </source>
</evidence>
<dbReference type="Pfam" id="PF00149">
    <property type="entry name" value="Metallophos"/>
    <property type="match status" value="1"/>
</dbReference>
<dbReference type="Proteomes" id="UP000242188">
    <property type="component" value="Unassembled WGS sequence"/>
</dbReference>
<keyword evidence="7 8" id="KW-0378">Hydrolase</keyword>
<sequence>MKMLQRYYLVSILVNMVFSFDLTILHTNDVHARYEEINQYGDVCGKDTNNPCFGGIARLKTKVDHFRSNTTNTILVDAGDQFQGTLLFSALGGTACSTFMNFVEYDVMALGNHEFDRGIAGLVPFLDNVTFPVISCNIDDAMEPTIQGLIAKSTVLSVGGKQIGVIGYTTKDTTSISNPGSLTFNDEITSVRAEATRLQSQGINIIIAVGHAGYEVDKQMAAQVEGLDIIVGGHSNTFLYTGDAPSNESPVAGYPTMVPQANGDSVLVVQDYAYGKYLGALNVTFNDQGKITQYAGNPILLDSSVPKDPDAEAILNIFRPQLESFKNKIAGHTLVKMDGARLLCRQQECNMGNMIADGMVYQNLRHADSLATSRIFISLVNSGSIRSSFDQGNITFADIIQVQPFRNTLETVRLQGRHLRAALENSVSRWSPDDPSGRFLQYSGLRVTYDITKPVGQRVVDVMAMCSDCPVPEYLPLNDDTMYGIIMSNFIAKGGDGYDVISDNAQQDHIVGDLDTDVLTEYIQEMSPLYHGLEGRIKFVNGTEVEECVGAGFVTRPSSFLLLAALVLLQVMLTRVPS</sequence>
<dbReference type="PROSITE" id="PS00786">
    <property type="entry name" value="5_NUCLEOTIDASE_2"/>
    <property type="match status" value="1"/>
</dbReference>
<organism evidence="12 13">
    <name type="scientific">Mizuhopecten yessoensis</name>
    <name type="common">Japanese scallop</name>
    <name type="synonym">Patinopecten yessoensis</name>
    <dbReference type="NCBI Taxonomy" id="6573"/>
    <lineage>
        <taxon>Eukaryota</taxon>
        <taxon>Metazoa</taxon>
        <taxon>Spiralia</taxon>
        <taxon>Lophotrochozoa</taxon>
        <taxon>Mollusca</taxon>
        <taxon>Bivalvia</taxon>
        <taxon>Autobranchia</taxon>
        <taxon>Pteriomorphia</taxon>
        <taxon>Pectinida</taxon>
        <taxon>Pectinoidea</taxon>
        <taxon>Pectinidae</taxon>
        <taxon>Mizuhopecten</taxon>
    </lineage>
</organism>
<evidence type="ECO:0000259" key="11">
    <source>
        <dbReference type="Pfam" id="PF02872"/>
    </source>
</evidence>
<dbReference type="OrthoDB" id="7722975at2759"/>
<protein>
    <recommendedName>
        <fullName evidence="3">5'-nucleotidase</fullName>
        <ecNumber evidence="3">3.1.3.5</ecNumber>
    </recommendedName>
</protein>
<dbReference type="GO" id="GO:0046872">
    <property type="term" value="F:metal ion binding"/>
    <property type="evidence" value="ECO:0007669"/>
    <property type="project" value="UniProtKB-KW"/>
</dbReference>
<evidence type="ECO:0000256" key="6">
    <source>
        <dbReference type="ARBA" id="ARBA00022741"/>
    </source>
</evidence>
<keyword evidence="6 8" id="KW-0547">Nucleotide-binding</keyword>
<dbReference type="STRING" id="6573.A0A210QDN0"/>
<dbReference type="SUPFAM" id="SSF55816">
    <property type="entry name" value="5'-nucleotidase (syn. UDP-sugar hydrolase), C-terminal domain"/>
    <property type="match status" value="1"/>
</dbReference>
<keyword evidence="4" id="KW-0479">Metal-binding</keyword>
<evidence type="ECO:0000256" key="5">
    <source>
        <dbReference type="ARBA" id="ARBA00022729"/>
    </source>
</evidence>
<evidence type="ECO:0000256" key="2">
    <source>
        <dbReference type="ARBA" id="ARBA00006654"/>
    </source>
</evidence>
<dbReference type="GO" id="GO:0008253">
    <property type="term" value="F:5'-nucleotidase activity"/>
    <property type="evidence" value="ECO:0007669"/>
    <property type="project" value="UniProtKB-EC"/>
</dbReference>
<dbReference type="GO" id="GO:0000166">
    <property type="term" value="F:nucleotide binding"/>
    <property type="evidence" value="ECO:0007669"/>
    <property type="project" value="UniProtKB-KW"/>
</dbReference>
<dbReference type="InterPro" id="IPR006146">
    <property type="entry name" value="5'-Nucleotdase_CS"/>
</dbReference>
<comment type="catalytic activity">
    <reaction evidence="1">
        <text>a ribonucleoside 5'-phosphate + H2O = a ribonucleoside + phosphate</text>
        <dbReference type="Rhea" id="RHEA:12484"/>
        <dbReference type="ChEBI" id="CHEBI:15377"/>
        <dbReference type="ChEBI" id="CHEBI:18254"/>
        <dbReference type="ChEBI" id="CHEBI:43474"/>
        <dbReference type="ChEBI" id="CHEBI:58043"/>
        <dbReference type="EC" id="3.1.3.5"/>
    </reaction>
</comment>
<evidence type="ECO:0000313" key="12">
    <source>
        <dbReference type="EMBL" id="OWF46864.1"/>
    </source>
</evidence>
<dbReference type="PANTHER" id="PTHR11575:SF24">
    <property type="entry name" value="5'-NUCLEOTIDASE"/>
    <property type="match status" value="1"/>
</dbReference>
<dbReference type="InterPro" id="IPR036907">
    <property type="entry name" value="5'-Nucleotdase_C_sf"/>
</dbReference>
<evidence type="ECO:0000259" key="10">
    <source>
        <dbReference type="Pfam" id="PF00149"/>
    </source>
</evidence>
<dbReference type="FunFam" id="3.60.21.10:FF:000020">
    <property type="entry name" value="NT5E isoform 4"/>
    <property type="match status" value="1"/>
</dbReference>
<evidence type="ECO:0000256" key="9">
    <source>
        <dbReference type="SAM" id="Phobius"/>
    </source>
</evidence>
<dbReference type="EMBL" id="NEDP02004067">
    <property type="protein sequence ID" value="OWF46864.1"/>
    <property type="molecule type" value="Genomic_DNA"/>
</dbReference>
<dbReference type="CDD" id="cd07409">
    <property type="entry name" value="MPP_CD73_N"/>
    <property type="match status" value="1"/>
</dbReference>
<comment type="caution">
    <text evidence="12">The sequence shown here is derived from an EMBL/GenBank/DDBJ whole genome shotgun (WGS) entry which is preliminary data.</text>
</comment>
<keyword evidence="9" id="KW-0812">Transmembrane</keyword>
<keyword evidence="9" id="KW-0472">Membrane</keyword>
<proteinExistence type="inferred from homology"/>
<dbReference type="PANTHER" id="PTHR11575">
    <property type="entry name" value="5'-NUCLEOTIDASE-RELATED"/>
    <property type="match status" value="1"/>
</dbReference>
<evidence type="ECO:0000256" key="7">
    <source>
        <dbReference type="ARBA" id="ARBA00022801"/>
    </source>
</evidence>
<feature type="domain" description="5'-Nucleotidase C-terminal" evidence="11">
    <location>
        <begin position="338"/>
        <end position="501"/>
    </location>
</feature>
<dbReference type="PRINTS" id="PR01607">
    <property type="entry name" value="APYRASEFAMLY"/>
</dbReference>
<evidence type="ECO:0000256" key="1">
    <source>
        <dbReference type="ARBA" id="ARBA00000815"/>
    </source>
</evidence>
<dbReference type="InterPro" id="IPR006179">
    <property type="entry name" value="5_nucleotidase/apyrase"/>
</dbReference>
<gene>
    <name evidence="12" type="ORF">KP79_PYT07107</name>
</gene>
<evidence type="ECO:0000256" key="8">
    <source>
        <dbReference type="RuleBase" id="RU362119"/>
    </source>
</evidence>
<dbReference type="Pfam" id="PF02872">
    <property type="entry name" value="5_nucleotid_C"/>
    <property type="match status" value="1"/>
</dbReference>
<dbReference type="AlphaFoldDB" id="A0A210QDN0"/>
<evidence type="ECO:0000256" key="3">
    <source>
        <dbReference type="ARBA" id="ARBA00012643"/>
    </source>
</evidence>
<comment type="similarity">
    <text evidence="2 8">Belongs to the 5'-nucleotidase family.</text>
</comment>